<protein>
    <recommendedName>
        <fullName evidence="1">Heterokaryon incompatibility domain-containing protein</fullName>
    </recommendedName>
</protein>
<dbReference type="PANTHER" id="PTHR24148:SF64">
    <property type="entry name" value="HETEROKARYON INCOMPATIBILITY DOMAIN-CONTAINING PROTEIN"/>
    <property type="match status" value="1"/>
</dbReference>
<dbReference type="Pfam" id="PF06985">
    <property type="entry name" value="HET"/>
    <property type="match status" value="1"/>
</dbReference>
<feature type="domain" description="Heterokaryon incompatibility" evidence="1">
    <location>
        <begin position="23"/>
        <end position="246"/>
    </location>
</feature>
<gene>
    <name evidence="2" type="ORF">M440DRAFT_1439608</name>
</gene>
<evidence type="ECO:0000259" key="1">
    <source>
        <dbReference type="Pfam" id="PF06985"/>
    </source>
</evidence>
<dbReference type="Pfam" id="PF26639">
    <property type="entry name" value="Het-6_barrel"/>
    <property type="match status" value="1"/>
</dbReference>
<dbReference type="OrthoDB" id="2157530at2759"/>
<accession>A0A2T4C067</accession>
<dbReference type="AlphaFoldDB" id="A0A2T4C067"/>
<organism evidence="2 3">
    <name type="scientific">Trichoderma longibrachiatum ATCC 18648</name>
    <dbReference type="NCBI Taxonomy" id="983965"/>
    <lineage>
        <taxon>Eukaryota</taxon>
        <taxon>Fungi</taxon>
        <taxon>Dikarya</taxon>
        <taxon>Ascomycota</taxon>
        <taxon>Pezizomycotina</taxon>
        <taxon>Sordariomycetes</taxon>
        <taxon>Hypocreomycetidae</taxon>
        <taxon>Hypocreales</taxon>
        <taxon>Hypocreaceae</taxon>
        <taxon>Trichoderma</taxon>
    </lineage>
</organism>
<evidence type="ECO:0000313" key="2">
    <source>
        <dbReference type="EMBL" id="PTB74979.1"/>
    </source>
</evidence>
<dbReference type="InterPro" id="IPR010730">
    <property type="entry name" value="HET"/>
</dbReference>
<dbReference type="EMBL" id="KZ679134">
    <property type="protein sequence ID" value="PTB74979.1"/>
    <property type="molecule type" value="Genomic_DNA"/>
</dbReference>
<reference evidence="2 3" key="1">
    <citation type="submission" date="2016-07" db="EMBL/GenBank/DDBJ databases">
        <title>Multiple horizontal gene transfer events from other fungi enriched the ability of initially mycotrophic Trichoderma (Ascomycota) to feed on dead plant biomass.</title>
        <authorList>
            <consortium name="DOE Joint Genome Institute"/>
            <person name="Aerts A."/>
            <person name="Atanasova L."/>
            <person name="Chenthamara K."/>
            <person name="Zhang J."/>
            <person name="Grujic M."/>
            <person name="Henrissat B."/>
            <person name="Kuo A."/>
            <person name="Salamov A."/>
            <person name="Lipzen A."/>
            <person name="Labutti K."/>
            <person name="Barry K."/>
            <person name="Miao Y."/>
            <person name="Rahimi M.J."/>
            <person name="Shen Q."/>
            <person name="Grigoriev I.V."/>
            <person name="Kubicek C.P."/>
            <person name="Druzhinina I.S."/>
        </authorList>
    </citation>
    <scope>NUCLEOTIDE SEQUENCE [LARGE SCALE GENOMIC DNA]</scope>
    <source>
        <strain evidence="2 3">ATCC 18648</strain>
    </source>
</reference>
<dbReference type="Proteomes" id="UP000240760">
    <property type="component" value="Unassembled WGS sequence"/>
</dbReference>
<dbReference type="PANTHER" id="PTHR24148">
    <property type="entry name" value="ANKYRIN REPEAT DOMAIN-CONTAINING PROTEIN 39 HOMOLOG-RELATED"/>
    <property type="match status" value="1"/>
</dbReference>
<keyword evidence="3" id="KW-1185">Reference proteome</keyword>
<name>A0A2T4C067_TRILO</name>
<proteinExistence type="predicted"/>
<dbReference type="InterPro" id="IPR052895">
    <property type="entry name" value="HetReg/Transcr_Mod"/>
</dbReference>
<dbReference type="STRING" id="983965.A0A2T4C067"/>
<sequence>MRADILEALLVDCSLVRMSHLDEALSYAWGSPENQDEARHSVTLNGLRFDISRTLEQALRRLRKPDGARVMWIDRICINQANKEERNAQVAIMPDIYRGAARVVAWIGEKTHDSDRALLFLKEMAMHQKYYLRHCWRDGERLGSDTSSECGEGIHTTPTERVARNDEWEPRSRYFSGEEIQGMKDVRVEDVRNKILDNGKQHGHIITGVPLIYSSTYHPFSEDARQADWEALDELLARPWWSRTWVCGDSTLKWKTVRKAMQYQEAWDDMGCLVRGTKRWEFWTTLKRRYGLAIHISQKRLLGSRLSDLLWNIWDRDATDPRDKVFAVLGLVGTDYGGTLLNQEAASFIVTMEKSLDLLLAASGLHSQTTLPSWVPDWRRAANERRPALFINASLKRIQCYFIGSAQALYLNGHGYSASGQLEAQGSFSDDLSVLCVYGLLLDTVTEASADCGNDPSIDSIIRCAQSMIRKSYQSGTQLSKTPVSEQELKRILTAGSLIDPNSLRTDSQVIENVMRLRRCFVTRGGHFCIGPSKTQPGDVLSILAGCNFPMILRPIDNFFHLVGEAYGMWSGITIR</sequence>
<evidence type="ECO:0000313" key="3">
    <source>
        <dbReference type="Proteomes" id="UP000240760"/>
    </source>
</evidence>